<keyword evidence="3" id="KW-1185">Reference proteome</keyword>
<sequence length="114" mass="12350">MLEEVGFADPDFQQRQHPHQMSRDIQQRIAIVAARVELIADTPTTALDATTVAQIFAIIPAVKIRLEGATILASMARTSLNGSAPALPFSMLARSRPYPSPRSRAIRCVPTPGS</sequence>
<dbReference type="RefSeq" id="WP_202249148.1">
    <property type="nucleotide sequence ID" value="NZ_JAESJJ010000012.1"/>
</dbReference>
<feature type="region of interest" description="Disordered" evidence="1">
    <location>
        <begin position="1"/>
        <end position="21"/>
    </location>
</feature>
<evidence type="ECO:0000313" key="2">
    <source>
        <dbReference type="EMBL" id="MBL3609204.1"/>
    </source>
</evidence>
<gene>
    <name evidence="2" type="ORF">JMM60_10400</name>
</gene>
<comment type="caution">
    <text evidence="2">The sequence shown here is derived from an EMBL/GenBank/DDBJ whole genome shotgun (WGS) entry which is preliminary data.</text>
</comment>
<organism evidence="2 3">
    <name type="scientific">Rhodovulum sulfidophilum</name>
    <name type="common">Rhodobacter sulfidophilus</name>
    <dbReference type="NCBI Taxonomy" id="35806"/>
    <lineage>
        <taxon>Bacteria</taxon>
        <taxon>Pseudomonadati</taxon>
        <taxon>Pseudomonadota</taxon>
        <taxon>Alphaproteobacteria</taxon>
        <taxon>Rhodobacterales</taxon>
        <taxon>Paracoccaceae</taxon>
        <taxon>Rhodovulum</taxon>
    </lineage>
</organism>
<dbReference type="InterPro" id="IPR027417">
    <property type="entry name" value="P-loop_NTPase"/>
</dbReference>
<name>A0ABS1RW78_RHOSU</name>
<reference evidence="2 3" key="1">
    <citation type="submission" date="2021-01" db="EMBL/GenBank/DDBJ databases">
        <title>Draft genomes of Rhodovulum sulfidophilum.</title>
        <authorList>
            <person name="Guzman M.S."/>
        </authorList>
    </citation>
    <scope>NUCLEOTIDE SEQUENCE [LARGE SCALE GENOMIC DNA]</scope>
    <source>
        <strain evidence="2 3">AB35</strain>
    </source>
</reference>
<dbReference type="EMBL" id="JAESJJ010000012">
    <property type="protein sequence ID" value="MBL3609204.1"/>
    <property type="molecule type" value="Genomic_DNA"/>
</dbReference>
<dbReference type="SUPFAM" id="SSF52540">
    <property type="entry name" value="P-loop containing nucleoside triphosphate hydrolases"/>
    <property type="match status" value="1"/>
</dbReference>
<evidence type="ECO:0000256" key="1">
    <source>
        <dbReference type="SAM" id="MobiDB-lite"/>
    </source>
</evidence>
<proteinExistence type="predicted"/>
<dbReference type="Gene3D" id="3.40.50.300">
    <property type="entry name" value="P-loop containing nucleotide triphosphate hydrolases"/>
    <property type="match status" value="1"/>
</dbReference>
<protein>
    <submittedName>
        <fullName evidence="2">Uncharacterized protein</fullName>
    </submittedName>
</protein>
<accession>A0ABS1RW78</accession>
<dbReference type="Proteomes" id="UP000604473">
    <property type="component" value="Unassembled WGS sequence"/>
</dbReference>
<evidence type="ECO:0000313" key="3">
    <source>
        <dbReference type="Proteomes" id="UP000604473"/>
    </source>
</evidence>